<keyword evidence="3" id="KW-1185">Reference proteome</keyword>
<evidence type="ECO:0000313" key="3">
    <source>
        <dbReference type="Proteomes" id="UP000245802"/>
    </source>
</evidence>
<dbReference type="Proteomes" id="UP000245802">
    <property type="component" value="Chromosome"/>
</dbReference>
<dbReference type="Pfam" id="PF05721">
    <property type="entry name" value="PhyH"/>
    <property type="match status" value="1"/>
</dbReference>
<dbReference type="RefSeq" id="WP_109571199.1">
    <property type="nucleotide sequence ID" value="NZ_CP025958.1"/>
</dbReference>
<protein>
    <submittedName>
        <fullName evidence="2">Phytanoyl-CoA dioxygenase family protein</fullName>
    </submittedName>
</protein>
<gene>
    <name evidence="2" type="ORF">C1280_24535</name>
</gene>
<dbReference type="InterPro" id="IPR008775">
    <property type="entry name" value="Phytyl_CoA_dOase-like"/>
</dbReference>
<dbReference type="KEGG" id="gog:C1280_24535"/>
<evidence type="ECO:0000256" key="1">
    <source>
        <dbReference type="ARBA" id="ARBA00001954"/>
    </source>
</evidence>
<dbReference type="PANTHER" id="PTHR20883">
    <property type="entry name" value="PHYTANOYL-COA DIOXYGENASE DOMAIN CONTAINING 1"/>
    <property type="match status" value="1"/>
</dbReference>
<evidence type="ECO:0000313" key="2">
    <source>
        <dbReference type="EMBL" id="AWM39863.1"/>
    </source>
</evidence>
<dbReference type="OrthoDB" id="9791262at2"/>
<accession>A0A2Z3H1G3</accession>
<dbReference type="AlphaFoldDB" id="A0A2Z3H1G3"/>
<dbReference type="SUPFAM" id="SSF51197">
    <property type="entry name" value="Clavaminate synthase-like"/>
    <property type="match status" value="1"/>
</dbReference>
<sequence>MPATLSDDAVREYHADGFHVARGFFDAEEIDLLKRSAKEDNELDRRSFGRADGEGGVVRLSLWNHPGDGIYGMFARCERMVRSCEKLLGDEAYHYHSKMILKDAKVGGAWAWHQDYGYWYQNGVLTPNLVSVFIAVDPCTRENGCLQVIGRSHHAGRVNHILTGEQAGADRERVEELLKRPDQFPLVYVTMEPGDAVFFHSNLLHRSDQNRSDHPRWAMICCYNAKSNDPYKDSHHPRYTPLSVVPDAAIKRAGVKRFADSGDVKWLEDARDSSAKSLLGDQNR</sequence>
<keyword evidence="2" id="KW-0560">Oxidoreductase</keyword>
<keyword evidence="2" id="KW-0223">Dioxygenase</keyword>
<dbReference type="GO" id="GO:0005506">
    <property type="term" value="F:iron ion binding"/>
    <property type="evidence" value="ECO:0007669"/>
    <property type="project" value="UniProtKB-ARBA"/>
</dbReference>
<comment type="cofactor">
    <cofactor evidence="1">
        <name>Fe(2+)</name>
        <dbReference type="ChEBI" id="CHEBI:29033"/>
    </cofactor>
</comment>
<dbReference type="EMBL" id="CP025958">
    <property type="protein sequence ID" value="AWM39863.1"/>
    <property type="molecule type" value="Genomic_DNA"/>
</dbReference>
<dbReference type="GO" id="GO:0016706">
    <property type="term" value="F:2-oxoglutarate-dependent dioxygenase activity"/>
    <property type="evidence" value="ECO:0007669"/>
    <property type="project" value="UniProtKB-ARBA"/>
</dbReference>
<dbReference type="PANTHER" id="PTHR20883:SF48">
    <property type="entry name" value="ECTOINE DIOXYGENASE"/>
    <property type="match status" value="1"/>
</dbReference>
<reference evidence="2 3" key="1">
    <citation type="submission" date="2018-01" db="EMBL/GenBank/DDBJ databases">
        <title>G. obscuriglobus.</title>
        <authorList>
            <person name="Franke J."/>
            <person name="Blomberg W."/>
            <person name="Selmecki A."/>
        </authorList>
    </citation>
    <scope>NUCLEOTIDE SEQUENCE [LARGE SCALE GENOMIC DNA]</scope>
    <source>
        <strain evidence="2 3">DSM 5831</strain>
    </source>
</reference>
<proteinExistence type="predicted"/>
<organism evidence="2 3">
    <name type="scientific">Gemmata obscuriglobus</name>
    <dbReference type="NCBI Taxonomy" id="114"/>
    <lineage>
        <taxon>Bacteria</taxon>
        <taxon>Pseudomonadati</taxon>
        <taxon>Planctomycetota</taxon>
        <taxon>Planctomycetia</taxon>
        <taxon>Gemmatales</taxon>
        <taxon>Gemmataceae</taxon>
        <taxon>Gemmata</taxon>
    </lineage>
</organism>
<name>A0A2Z3H1G3_9BACT</name>
<dbReference type="Gene3D" id="2.60.120.620">
    <property type="entry name" value="q2cbj1_9rhob like domain"/>
    <property type="match status" value="1"/>
</dbReference>